<feature type="binding site" evidence="4">
    <location>
        <position position="108"/>
    </location>
    <ligand>
        <name>Zn(2+)</name>
        <dbReference type="ChEBI" id="CHEBI:29105"/>
    </ligand>
</feature>
<evidence type="ECO:0000259" key="6">
    <source>
        <dbReference type="Pfam" id="PF04734"/>
    </source>
</evidence>
<feature type="domain" description="Neutral/alkaline non-lysosomal ceramidase N-terminal" evidence="6">
    <location>
        <begin position="21"/>
        <end position="533"/>
    </location>
</feature>
<dbReference type="EMBL" id="JAQMWT010000346">
    <property type="protein sequence ID" value="KAJ8603639.1"/>
    <property type="molecule type" value="Genomic_DNA"/>
</dbReference>
<evidence type="ECO:0000256" key="3">
    <source>
        <dbReference type="PIRSR" id="PIRSR606823-1"/>
    </source>
</evidence>
<evidence type="ECO:0000313" key="8">
    <source>
        <dbReference type="EMBL" id="KAJ8603639.1"/>
    </source>
</evidence>
<feature type="active site" description="Nucleophile" evidence="3">
    <location>
        <position position="266"/>
    </location>
</feature>
<evidence type="ECO:0000313" key="9">
    <source>
        <dbReference type="Proteomes" id="UP001230188"/>
    </source>
</evidence>
<keyword evidence="9" id="KW-1185">Reference proteome</keyword>
<keyword evidence="5" id="KW-0746">Sphingolipid metabolism</keyword>
<protein>
    <recommendedName>
        <fullName evidence="5">Neutral ceramidase</fullName>
        <ecNumber evidence="5">3.5.1.23</ecNumber>
    </recommendedName>
</protein>
<sequence>MQQHYWLWVASVVGTGSALYVGVGKADATGPPSDYIFMGMAKSSQIGTGLQMRMYARAFVFVDDSGGRAAYVSLDSGMVGYVLKKRALEALNMSEVYNETNVAISGTHSHSGPSGFLQHEIFQLAGSGWVPQTIDAMAGGIAAALALAHEDVEAQIAAGAGLRVMATQTTLENASISRSPSAYLNNPEEERAAYDGDTDNDFTFLGISNNETLRGIATWFAVHGTSMNNTNTFVSSDNKGYASVLMERKWPGSVAAFGSANLGDVSPNILGAFCQNTGEPCDFATSTCPVDAPIRGEIQRNEPCSSVGPGKDMFASTAIIGERQAALAAKLAEQQFLELEDASWVDLSAARVEYRHSFVKMPRLEVYAWDTGAYKGTLCDAALGDAFAAGTVDGPGAFDFAQNSTSSNPLWPIVTNFLHETTPEAVECQHPKTILLPTGNISVPNPWSPSILPMQLLKIGSLVIAAVPTEMTTMAGRRLKAMLAAKFANVTVVIAGLSNEYADYTTTYEEYQAQRYEGGSTIYGPYQLDAYLQEYAKLADAILSGEETPAGPTPEDFSADLDERFWKRLEMLSIESPPSGYDFGDVLFESWNDASALVPGDVVAATFVGADLNNDLKTGATYLEVHYLNVSGWTVLYVDADPETRIDAAKKGDYREVRVRFDIPATAPAGTYRLVYYGDARTRRIGTHVKREAFNATSSTFQVATGS</sequence>
<dbReference type="InterPro" id="IPR006823">
    <property type="entry name" value="Ceramidase_alk"/>
</dbReference>
<dbReference type="Proteomes" id="UP001230188">
    <property type="component" value="Unassembled WGS sequence"/>
</dbReference>
<accession>A0AAD7XKZ9</accession>
<dbReference type="EC" id="3.5.1.23" evidence="5"/>
<dbReference type="PANTHER" id="PTHR12670">
    <property type="entry name" value="CERAMIDASE"/>
    <property type="match status" value="1"/>
</dbReference>
<keyword evidence="4" id="KW-0862">Zinc</keyword>
<dbReference type="Pfam" id="PF17048">
    <property type="entry name" value="Ceramidse_alk_C"/>
    <property type="match status" value="1"/>
</dbReference>
<keyword evidence="4" id="KW-0479">Metal-binding</keyword>
<gene>
    <name evidence="8" type="ORF">CTAYLR_007568</name>
</gene>
<comment type="catalytic activity">
    <reaction evidence="5">
        <text>an N-acylsphing-4-enine + H2O = sphing-4-enine + a fatty acid</text>
        <dbReference type="Rhea" id="RHEA:20856"/>
        <dbReference type="ChEBI" id="CHEBI:15377"/>
        <dbReference type="ChEBI" id="CHEBI:28868"/>
        <dbReference type="ChEBI" id="CHEBI:52639"/>
        <dbReference type="ChEBI" id="CHEBI:57756"/>
        <dbReference type="EC" id="3.5.1.23"/>
    </reaction>
</comment>
<name>A0AAD7XKZ9_9STRA</name>
<dbReference type="InterPro" id="IPR031329">
    <property type="entry name" value="NEUT/ALK_ceramidase_N"/>
</dbReference>
<keyword evidence="2 5" id="KW-0378">Hydrolase</keyword>
<comment type="similarity">
    <text evidence="1 5">Belongs to the neutral ceramidase family.</text>
</comment>
<dbReference type="AlphaFoldDB" id="A0AAD7XKZ9"/>
<dbReference type="Gene3D" id="2.60.40.2300">
    <property type="entry name" value="Neutral/alkaline non-lysosomal ceramidase, C-terminal domain"/>
    <property type="match status" value="1"/>
</dbReference>
<dbReference type="InterPro" id="IPR038445">
    <property type="entry name" value="NCDase_C_sf"/>
</dbReference>
<feature type="binding site" evidence="4">
    <location>
        <position position="223"/>
    </location>
    <ligand>
        <name>Zn(2+)</name>
        <dbReference type="ChEBI" id="CHEBI:29105"/>
    </ligand>
</feature>
<dbReference type="GO" id="GO:0005576">
    <property type="term" value="C:extracellular region"/>
    <property type="evidence" value="ECO:0007669"/>
    <property type="project" value="TreeGrafter"/>
</dbReference>
<feature type="binding site" evidence="4">
    <location>
        <position position="504"/>
    </location>
    <ligand>
        <name>Zn(2+)</name>
        <dbReference type="ChEBI" id="CHEBI:29105"/>
    </ligand>
</feature>
<feature type="domain" description="Neutral/alkaline non-lysosomal ceramidase C-terminal" evidence="7">
    <location>
        <begin position="535"/>
        <end position="703"/>
    </location>
</feature>
<dbReference type="GO" id="GO:0046512">
    <property type="term" value="P:sphingosine biosynthetic process"/>
    <property type="evidence" value="ECO:0007669"/>
    <property type="project" value="TreeGrafter"/>
</dbReference>
<feature type="binding site" evidence="4">
    <location>
        <position position="470"/>
    </location>
    <ligand>
        <name>Zn(2+)</name>
        <dbReference type="ChEBI" id="CHEBI:29105"/>
    </ligand>
</feature>
<dbReference type="GO" id="GO:0046514">
    <property type="term" value="P:ceramide catabolic process"/>
    <property type="evidence" value="ECO:0007669"/>
    <property type="project" value="InterPro"/>
</dbReference>
<dbReference type="GO" id="GO:0017040">
    <property type="term" value="F:N-acylsphingosine amidohydrolase activity"/>
    <property type="evidence" value="ECO:0007669"/>
    <property type="project" value="UniProtKB-UniRule"/>
</dbReference>
<proteinExistence type="inferred from homology"/>
<keyword evidence="5" id="KW-0443">Lipid metabolism</keyword>
<reference evidence="8" key="1">
    <citation type="submission" date="2023-01" db="EMBL/GenBank/DDBJ databases">
        <title>Metagenome sequencing of chrysophaentin producing Chrysophaeum taylorii.</title>
        <authorList>
            <person name="Davison J."/>
            <person name="Bewley C."/>
        </authorList>
    </citation>
    <scope>NUCLEOTIDE SEQUENCE</scope>
    <source>
        <strain evidence="8">NIES-1699</strain>
    </source>
</reference>
<evidence type="ECO:0000256" key="2">
    <source>
        <dbReference type="ARBA" id="ARBA00022801"/>
    </source>
</evidence>
<dbReference type="InterPro" id="IPR031331">
    <property type="entry name" value="NEUT/ALK_ceramidase_C"/>
</dbReference>
<evidence type="ECO:0000256" key="4">
    <source>
        <dbReference type="PIRSR" id="PIRSR606823-2"/>
    </source>
</evidence>
<comment type="cofactor">
    <cofactor evidence="4">
        <name>Zn(2+)</name>
        <dbReference type="ChEBI" id="CHEBI:29105"/>
    </cofactor>
    <text evidence="4">Binds 1 zinc ion per subunit.</text>
</comment>
<organism evidence="8 9">
    <name type="scientific">Chrysophaeum taylorii</name>
    <dbReference type="NCBI Taxonomy" id="2483200"/>
    <lineage>
        <taxon>Eukaryota</taxon>
        <taxon>Sar</taxon>
        <taxon>Stramenopiles</taxon>
        <taxon>Ochrophyta</taxon>
        <taxon>Pelagophyceae</taxon>
        <taxon>Pelagomonadales</taxon>
        <taxon>Pelagomonadaceae</taxon>
        <taxon>Chrysophaeum</taxon>
    </lineage>
</organism>
<dbReference type="GO" id="GO:0046872">
    <property type="term" value="F:metal ion binding"/>
    <property type="evidence" value="ECO:0007669"/>
    <property type="project" value="UniProtKB-KW"/>
</dbReference>
<dbReference type="Pfam" id="PF04734">
    <property type="entry name" value="Ceramidase_alk"/>
    <property type="match status" value="1"/>
</dbReference>
<dbReference type="PANTHER" id="PTHR12670:SF1">
    <property type="entry name" value="NEUTRAL CERAMIDASE"/>
    <property type="match status" value="1"/>
</dbReference>
<comment type="caution">
    <text evidence="8">The sequence shown here is derived from an EMBL/GenBank/DDBJ whole genome shotgun (WGS) entry which is preliminary data.</text>
</comment>
<evidence type="ECO:0000256" key="1">
    <source>
        <dbReference type="ARBA" id="ARBA00009835"/>
    </source>
</evidence>
<evidence type="ECO:0000259" key="7">
    <source>
        <dbReference type="Pfam" id="PF17048"/>
    </source>
</evidence>
<evidence type="ECO:0000256" key="5">
    <source>
        <dbReference type="RuleBase" id="RU366019"/>
    </source>
</evidence>
<dbReference type="GO" id="GO:0042759">
    <property type="term" value="P:long-chain fatty acid biosynthetic process"/>
    <property type="evidence" value="ECO:0007669"/>
    <property type="project" value="TreeGrafter"/>
</dbReference>
<dbReference type="GO" id="GO:0016020">
    <property type="term" value="C:membrane"/>
    <property type="evidence" value="ECO:0007669"/>
    <property type="project" value="GOC"/>
</dbReference>